<dbReference type="PANTHER" id="PTHR10676:SF352">
    <property type="entry name" value="CYTOPLASMIC DYNEIN 2 HEAVY CHAIN 1"/>
    <property type="match status" value="1"/>
</dbReference>
<evidence type="ECO:0000259" key="1">
    <source>
        <dbReference type="Pfam" id="PF22597"/>
    </source>
</evidence>
<evidence type="ECO:0000313" key="2">
    <source>
        <dbReference type="EMBL" id="GMT29045.1"/>
    </source>
</evidence>
<dbReference type="GO" id="GO:0097729">
    <property type="term" value="C:9+2 motile cilium"/>
    <property type="evidence" value="ECO:0007669"/>
    <property type="project" value="TreeGrafter"/>
</dbReference>
<dbReference type="FunFam" id="1.20.920.30:FF:000006">
    <property type="entry name" value="Cytoplasmic dynein 2 heavy chain 1"/>
    <property type="match status" value="1"/>
</dbReference>
<dbReference type="Pfam" id="PF22597">
    <property type="entry name" value="DYN_lid"/>
    <property type="match status" value="1"/>
</dbReference>
<dbReference type="GO" id="GO:0060294">
    <property type="term" value="P:cilium movement involved in cell motility"/>
    <property type="evidence" value="ECO:0007669"/>
    <property type="project" value="TreeGrafter"/>
</dbReference>
<dbReference type="GO" id="GO:0008569">
    <property type="term" value="F:minus-end-directed microtubule motor activity"/>
    <property type="evidence" value="ECO:0007669"/>
    <property type="project" value="TreeGrafter"/>
</dbReference>
<evidence type="ECO:0000313" key="3">
    <source>
        <dbReference type="Proteomes" id="UP001432322"/>
    </source>
</evidence>
<dbReference type="InterPro" id="IPR026983">
    <property type="entry name" value="DHC"/>
</dbReference>
<dbReference type="AlphaFoldDB" id="A0AAV5WBF7"/>
<feature type="non-terminal residue" evidence="2">
    <location>
        <position position="264"/>
    </location>
</feature>
<proteinExistence type="predicted"/>
<dbReference type="SUPFAM" id="SSF52540">
    <property type="entry name" value="P-loop containing nucleoside triphosphate hydrolases"/>
    <property type="match status" value="1"/>
</dbReference>
<dbReference type="GO" id="GO:0035721">
    <property type="term" value="P:intraciliary retrograde transport"/>
    <property type="evidence" value="ECO:0007669"/>
    <property type="project" value="TreeGrafter"/>
</dbReference>
<dbReference type="Pfam" id="PF12775">
    <property type="entry name" value="AAA_7"/>
    <property type="match status" value="1"/>
</dbReference>
<feature type="non-terminal residue" evidence="2">
    <location>
        <position position="1"/>
    </location>
</feature>
<dbReference type="InterPro" id="IPR054354">
    <property type="entry name" value="DYNC2H1-like_lid"/>
</dbReference>
<comment type="caution">
    <text evidence="2">The sequence shown here is derived from an EMBL/GenBank/DDBJ whole genome shotgun (WGS) entry which is preliminary data.</text>
</comment>
<dbReference type="GO" id="GO:0051959">
    <property type="term" value="F:dynein light intermediate chain binding"/>
    <property type="evidence" value="ECO:0007669"/>
    <property type="project" value="InterPro"/>
</dbReference>
<dbReference type="GO" id="GO:0045505">
    <property type="term" value="F:dynein intermediate chain binding"/>
    <property type="evidence" value="ECO:0007669"/>
    <property type="project" value="InterPro"/>
</dbReference>
<dbReference type="PANTHER" id="PTHR10676">
    <property type="entry name" value="DYNEIN HEAVY CHAIN FAMILY PROTEIN"/>
    <property type="match status" value="1"/>
</dbReference>
<dbReference type="GO" id="GO:0005868">
    <property type="term" value="C:cytoplasmic dynein complex"/>
    <property type="evidence" value="ECO:0007669"/>
    <property type="project" value="TreeGrafter"/>
</dbReference>
<feature type="domain" description="Dynein 2 heavy chain 1 cytoplasmic ATPase lid" evidence="1">
    <location>
        <begin position="87"/>
        <end position="176"/>
    </location>
</feature>
<dbReference type="GO" id="GO:0060271">
    <property type="term" value="P:cilium assembly"/>
    <property type="evidence" value="ECO:0007669"/>
    <property type="project" value="TreeGrafter"/>
</dbReference>
<protein>
    <recommendedName>
        <fullName evidence="1">Dynein 2 heavy chain 1 cytoplasmic ATPase lid domain-containing protein</fullName>
    </recommendedName>
</protein>
<sequence length="264" mass="29699">KGMNLPSPDKYGTSEILALVHQLLTYQGFYDGNFEWLGIENVQIIGSMSISVDSSAYSLPTRVLSLFRLCLMDPPTNEDLNLISTAFLTPILEPALNSPQRTTTIASMMVNIFSQVKTSFKSTEHSHYVFTPKDLTKWIVSLMRYELTNDPEVVQRALLYESHRIFGDRLVSSDDKQKFDNILMEEARAGSKRDDSVFASQTLAVHTKDSVGIPLVNISSTDYESTLKKTVNRYEFEVANFKLPLLKEIQAFAAKVDRVLTTPG</sequence>
<dbReference type="GO" id="GO:0005930">
    <property type="term" value="C:axoneme"/>
    <property type="evidence" value="ECO:0007669"/>
    <property type="project" value="TreeGrafter"/>
</dbReference>
<accession>A0AAV5WBF7</accession>
<keyword evidence="3" id="KW-1185">Reference proteome</keyword>
<name>A0AAV5WBF7_9BILA</name>
<gene>
    <name evidence="2" type="ORF">PFISCL1PPCAC_20342</name>
</gene>
<dbReference type="Gene3D" id="1.20.920.30">
    <property type="match status" value="1"/>
</dbReference>
<dbReference type="InterPro" id="IPR027417">
    <property type="entry name" value="P-loop_NTPase"/>
</dbReference>
<dbReference type="Gene3D" id="3.40.50.300">
    <property type="entry name" value="P-loop containing nucleotide triphosphate hydrolases"/>
    <property type="match status" value="1"/>
</dbReference>
<dbReference type="Proteomes" id="UP001432322">
    <property type="component" value="Unassembled WGS sequence"/>
</dbReference>
<organism evidence="2 3">
    <name type="scientific">Pristionchus fissidentatus</name>
    <dbReference type="NCBI Taxonomy" id="1538716"/>
    <lineage>
        <taxon>Eukaryota</taxon>
        <taxon>Metazoa</taxon>
        <taxon>Ecdysozoa</taxon>
        <taxon>Nematoda</taxon>
        <taxon>Chromadorea</taxon>
        <taxon>Rhabditida</taxon>
        <taxon>Rhabditina</taxon>
        <taxon>Diplogasteromorpha</taxon>
        <taxon>Diplogasteroidea</taxon>
        <taxon>Neodiplogasteridae</taxon>
        <taxon>Pristionchus</taxon>
    </lineage>
</organism>
<dbReference type="EMBL" id="BTSY01000005">
    <property type="protein sequence ID" value="GMT29045.1"/>
    <property type="molecule type" value="Genomic_DNA"/>
</dbReference>
<reference evidence="2" key="1">
    <citation type="submission" date="2023-10" db="EMBL/GenBank/DDBJ databases">
        <title>Genome assembly of Pristionchus species.</title>
        <authorList>
            <person name="Yoshida K."/>
            <person name="Sommer R.J."/>
        </authorList>
    </citation>
    <scope>NUCLEOTIDE SEQUENCE</scope>
    <source>
        <strain evidence="2">RS5133</strain>
    </source>
</reference>